<reference evidence="1 2" key="1">
    <citation type="submission" date="2014-03" db="EMBL/GenBank/DDBJ databases">
        <title>Draft genome sequence of Deinococcus phoenicis 1P10ME.</title>
        <authorList>
            <person name="Stepanov V.G."/>
            <person name="Vaishampayan P."/>
            <person name="Venkateswaran K."/>
            <person name="Fox G.E."/>
        </authorList>
    </citation>
    <scope>NUCLEOTIDE SEQUENCE [LARGE SCALE GENOMIC DNA]</scope>
    <source>
        <strain evidence="1 2">1P10ME</strain>
    </source>
</reference>
<gene>
    <name evidence="1" type="ORF">DEIPH_ctg139orf0160</name>
</gene>
<proteinExistence type="predicted"/>
<sequence>MARLEEVHDDGGRRYYLGGQPISCGQVLEVSLEQGWLPVRFEMDAQQYGVFYLRLGSGWDNQVSLRLPDTAELRWPPGEAQREETLVRKLRRTVEELAEMVSHPEEYSDDERELALLHARGVLRATAPRLPEEPGRVR</sequence>
<comment type="caution">
    <text evidence="1">The sequence shown here is derived from an EMBL/GenBank/DDBJ whole genome shotgun (WGS) entry which is preliminary data.</text>
</comment>
<dbReference type="STRING" id="1476583.DEIPH_ctg139orf0160"/>
<name>A0A016QKW9_9DEIO</name>
<accession>A0A016QKW9</accession>
<dbReference type="OrthoDB" id="3078743at2"/>
<keyword evidence="2" id="KW-1185">Reference proteome</keyword>
<protein>
    <submittedName>
        <fullName evidence="1">Uncharacterized protein</fullName>
    </submittedName>
</protein>
<evidence type="ECO:0000313" key="1">
    <source>
        <dbReference type="EMBL" id="EYB66429.1"/>
    </source>
</evidence>
<dbReference type="Proteomes" id="UP000020492">
    <property type="component" value="Unassembled WGS sequence"/>
</dbReference>
<dbReference type="EMBL" id="JHAC01000093">
    <property type="protein sequence ID" value="EYB66429.1"/>
    <property type="molecule type" value="Genomic_DNA"/>
</dbReference>
<dbReference type="PATRIC" id="fig|1476583.3.peg.3671"/>
<evidence type="ECO:0000313" key="2">
    <source>
        <dbReference type="Proteomes" id="UP000020492"/>
    </source>
</evidence>
<organism evidence="1 2">
    <name type="scientific">Deinococcus phoenicis</name>
    <dbReference type="NCBI Taxonomy" id="1476583"/>
    <lineage>
        <taxon>Bacteria</taxon>
        <taxon>Thermotogati</taxon>
        <taxon>Deinococcota</taxon>
        <taxon>Deinococci</taxon>
        <taxon>Deinococcales</taxon>
        <taxon>Deinococcaceae</taxon>
        <taxon>Deinococcus</taxon>
    </lineage>
</organism>
<dbReference type="RefSeq" id="WP_034361016.1">
    <property type="nucleotide sequence ID" value="NZ_JHAC01000093.1"/>
</dbReference>
<dbReference type="AlphaFoldDB" id="A0A016QKW9"/>